<keyword evidence="1" id="KW-0378">Hydrolase</keyword>
<dbReference type="InterPro" id="IPR054722">
    <property type="entry name" value="PolX-like_BBD"/>
</dbReference>
<dbReference type="InterPro" id="IPR039537">
    <property type="entry name" value="Retrotran_Ty1/copia-like"/>
</dbReference>
<dbReference type="InterPro" id="IPR012337">
    <property type="entry name" value="RNaseH-like_sf"/>
</dbReference>
<feature type="region of interest" description="Disordered" evidence="2">
    <location>
        <begin position="93"/>
        <end position="115"/>
    </location>
</feature>
<dbReference type="Pfam" id="PF14223">
    <property type="entry name" value="Retrotran_gag_2"/>
    <property type="match status" value="1"/>
</dbReference>
<evidence type="ECO:0000256" key="1">
    <source>
        <dbReference type="ARBA" id="ARBA00022670"/>
    </source>
</evidence>
<accession>A0A5P1FV38</accession>
<evidence type="ECO:0000256" key="2">
    <source>
        <dbReference type="SAM" id="MobiDB-lite"/>
    </source>
</evidence>
<reference evidence="5" key="1">
    <citation type="journal article" date="2017" name="Nat. Commun.">
        <title>The asparagus genome sheds light on the origin and evolution of a young Y chromosome.</title>
        <authorList>
            <person name="Harkess A."/>
            <person name="Zhou J."/>
            <person name="Xu C."/>
            <person name="Bowers J.E."/>
            <person name="Van der Hulst R."/>
            <person name="Ayyampalayam S."/>
            <person name="Mercati F."/>
            <person name="Riccardi P."/>
            <person name="McKain M.R."/>
            <person name="Kakrana A."/>
            <person name="Tang H."/>
            <person name="Ray J."/>
            <person name="Groenendijk J."/>
            <person name="Arikit S."/>
            <person name="Mathioni S.M."/>
            <person name="Nakano M."/>
            <person name="Shan H."/>
            <person name="Telgmann-Rauber A."/>
            <person name="Kanno A."/>
            <person name="Yue Z."/>
            <person name="Chen H."/>
            <person name="Li W."/>
            <person name="Chen Y."/>
            <person name="Xu X."/>
            <person name="Zhang Y."/>
            <person name="Luo S."/>
            <person name="Chen H."/>
            <person name="Gao J."/>
            <person name="Mao Z."/>
            <person name="Pires J.C."/>
            <person name="Luo M."/>
            <person name="Kudrna D."/>
            <person name="Wing R.A."/>
            <person name="Meyers B.C."/>
            <person name="Yi K."/>
            <person name="Kong H."/>
            <person name="Lavrijsen P."/>
            <person name="Sunseri F."/>
            <person name="Falavigna A."/>
            <person name="Ye Y."/>
            <person name="Leebens-Mack J.H."/>
            <person name="Chen G."/>
        </authorList>
    </citation>
    <scope>NUCLEOTIDE SEQUENCE [LARGE SCALE GENOMIC DNA]</scope>
    <source>
        <strain evidence="5">cv. DH0086</strain>
    </source>
</reference>
<keyword evidence="1" id="KW-0645">Protease</keyword>
<dbReference type="GO" id="GO:0008270">
    <property type="term" value="F:zinc ion binding"/>
    <property type="evidence" value="ECO:0007669"/>
    <property type="project" value="InterPro"/>
</dbReference>
<evidence type="ECO:0000313" key="4">
    <source>
        <dbReference type="EMBL" id="ONK80561.1"/>
    </source>
</evidence>
<feature type="domain" description="CCHC-type" evidence="3">
    <location>
        <begin position="120"/>
        <end position="136"/>
    </location>
</feature>
<evidence type="ECO:0000259" key="3">
    <source>
        <dbReference type="SMART" id="SM00343"/>
    </source>
</evidence>
<dbReference type="Gramene" id="ONK80561">
    <property type="protein sequence ID" value="ONK80561"/>
    <property type="gene ID" value="A4U43_C01F19200"/>
</dbReference>
<dbReference type="PANTHER" id="PTHR42648:SF28">
    <property type="entry name" value="TRANSPOSON-ENCODED PROTEIN WITH RIBONUCLEASE H-LIKE AND RETROVIRUS ZINC FINGER-LIKE DOMAINS"/>
    <property type="match status" value="1"/>
</dbReference>
<dbReference type="PANTHER" id="PTHR42648">
    <property type="entry name" value="TRANSPOSASE, PUTATIVE-RELATED"/>
    <property type="match status" value="1"/>
</dbReference>
<dbReference type="Proteomes" id="UP000243459">
    <property type="component" value="Chromosome 1"/>
</dbReference>
<gene>
    <name evidence="4" type="ORF">A4U43_C01F19200</name>
</gene>
<dbReference type="InterPro" id="IPR001878">
    <property type="entry name" value="Znf_CCHC"/>
</dbReference>
<dbReference type="OMA" id="CEAMIRE"/>
<proteinExistence type="predicted"/>
<dbReference type="Gene3D" id="4.10.60.10">
    <property type="entry name" value="Zinc finger, CCHC-type"/>
    <property type="match status" value="1"/>
</dbReference>
<feature type="compositionally biased region" description="Basic residues" evidence="2">
    <location>
        <begin position="96"/>
        <end position="108"/>
    </location>
</feature>
<dbReference type="InterPro" id="IPR025724">
    <property type="entry name" value="GAG-pre-integrase_dom"/>
</dbReference>
<sequence>MKRGVSIREHVNNFTKLISDIANVDIMVEDEDKAMLLLCSLSEDDFGMFFLTLINGRTTVSYKEVTSALVNYELRKNDGELFERASGDALAVRGRSPNRQRFNHSKSKNRGDHKSVGRNQCAFCKEEGHWKNECPKLKDRVGKQRGKAVQASEVNVAKVIGDTSDLDSSGYSCPTLLSVCYADSTEWMLDSGAIFHIYPKRDWFTNFKELERGDVVLMGNDHVCPISGISSVRIRMLDEVTRELKEEEDATLKVMKGSMVVMRGVRENNLYYLKGKTVTGGLTASITTEEDTTILWHLRLGYTGDKSLQLLAKHELLKGAKTCKMELSEHCILGKKTKVKFGTAIHNTQVRETPQRNRVAERLNRTLLENVQCIMTQSGLARSFWAEALVYASHLVNRLPCTVIEGKTPMEHWYGSVASDYETLWIFGCPAYFHVSNRKLNPRARKAIFVGFRECVKGFKLWDLQDKKMVISRDVTFDETYMMKPRVPTEVEDITAGEG</sequence>
<dbReference type="SUPFAM" id="SSF53098">
    <property type="entry name" value="Ribonuclease H-like"/>
    <property type="match status" value="1"/>
</dbReference>
<dbReference type="Pfam" id="PF25597">
    <property type="entry name" value="SH3_retrovirus"/>
    <property type="match status" value="1"/>
</dbReference>
<dbReference type="Pfam" id="PF00098">
    <property type="entry name" value="zf-CCHC"/>
    <property type="match status" value="1"/>
</dbReference>
<dbReference type="Pfam" id="PF13976">
    <property type="entry name" value="gag_pre-integrs"/>
    <property type="match status" value="1"/>
</dbReference>
<dbReference type="EMBL" id="CM007381">
    <property type="protein sequence ID" value="ONK80561.1"/>
    <property type="molecule type" value="Genomic_DNA"/>
</dbReference>
<dbReference type="GO" id="GO:0006508">
    <property type="term" value="P:proteolysis"/>
    <property type="evidence" value="ECO:0007669"/>
    <property type="project" value="UniProtKB-KW"/>
</dbReference>
<dbReference type="Pfam" id="PF22936">
    <property type="entry name" value="Pol_BBD"/>
    <property type="match status" value="1"/>
</dbReference>
<organism evidence="4 5">
    <name type="scientific">Asparagus officinalis</name>
    <name type="common">Garden asparagus</name>
    <dbReference type="NCBI Taxonomy" id="4686"/>
    <lineage>
        <taxon>Eukaryota</taxon>
        <taxon>Viridiplantae</taxon>
        <taxon>Streptophyta</taxon>
        <taxon>Embryophyta</taxon>
        <taxon>Tracheophyta</taxon>
        <taxon>Spermatophyta</taxon>
        <taxon>Magnoliopsida</taxon>
        <taxon>Liliopsida</taxon>
        <taxon>Asparagales</taxon>
        <taxon>Asparagaceae</taxon>
        <taxon>Asparagoideae</taxon>
        <taxon>Asparagus</taxon>
    </lineage>
</organism>
<dbReference type="GO" id="GO:0008233">
    <property type="term" value="F:peptidase activity"/>
    <property type="evidence" value="ECO:0007669"/>
    <property type="project" value="UniProtKB-KW"/>
</dbReference>
<dbReference type="InterPro" id="IPR036397">
    <property type="entry name" value="RNaseH_sf"/>
</dbReference>
<dbReference type="InterPro" id="IPR036875">
    <property type="entry name" value="Znf_CCHC_sf"/>
</dbReference>
<dbReference type="SMART" id="SM00343">
    <property type="entry name" value="ZnF_C2HC"/>
    <property type="match status" value="1"/>
</dbReference>
<name>A0A5P1FV38_ASPOF</name>
<dbReference type="GO" id="GO:0003676">
    <property type="term" value="F:nucleic acid binding"/>
    <property type="evidence" value="ECO:0007669"/>
    <property type="project" value="InterPro"/>
</dbReference>
<dbReference type="Gene3D" id="3.30.420.10">
    <property type="entry name" value="Ribonuclease H-like superfamily/Ribonuclease H"/>
    <property type="match status" value="1"/>
</dbReference>
<evidence type="ECO:0000313" key="5">
    <source>
        <dbReference type="Proteomes" id="UP000243459"/>
    </source>
</evidence>
<dbReference type="InterPro" id="IPR057670">
    <property type="entry name" value="SH3_retrovirus"/>
</dbReference>
<dbReference type="SUPFAM" id="SSF57756">
    <property type="entry name" value="Retrovirus zinc finger-like domains"/>
    <property type="match status" value="1"/>
</dbReference>
<keyword evidence="5" id="KW-1185">Reference proteome</keyword>
<dbReference type="AlphaFoldDB" id="A0A5P1FV38"/>
<protein>
    <recommendedName>
        <fullName evidence="3">CCHC-type domain-containing protein</fullName>
    </recommendedName>
</protein>